<feature type="transmembrane region" description="Helical" evidence="7">
    <location>
        <begin position="146"/>
        <end position="168"/>
    </location>
</feature>
<dbReference type="SUPFAM" id="SSF103473">
    <property type="entry name" value="MFS general substrate transporter"/>
    <property type="match status" value="1"/>
</dbReference>
<evidence type="ECO:0000256" key="5">
    <source>
        <dbReference type="ARBA" id="ARBA00022989"/>
    </source>
</evidence>
<dbReference type="InterPro" id="IPR011701">
    <property type="entry name" value="MFS"/>
</dbReference>
<dbReference type="RefSeq" id="WP_073603149.1">
    <property type="nucleotide sequence ID" value="NZ_FQXZ01000014.1"/>
</dbReference>
<sequence>MPNPVASLLSSRRFFPYFMTQFFGAFNDNVFKNTLLLLVAYAGTDELAISSSLFINLAAGLFILPFFLFSASSGVLADQLEKSALIRKIKLLEILIMVMAAIGFMTQSYFVLLLLLFLMGTQSALFGPVKYALLPQQLRSEELVTGNALVETGTFLAILLGTLLSGLIASADQARLIAAACVLSFALFGYVASRYIPRAESSLKAPDAFRWRPVRQTRHTLSIAGKDPVIWLTILTISWFWFLGATYLTQFPNFTREYLHGSESAVSFLLALFSVGIALGSMLCERLSRYRLELGIVPVGCLGISIFGFGFSTLIPAQLPRFETLTAFVSASELWPLFIHLLLLGASGGVFIVPLYTLLQRRAKPEERAQVIAALNIYNALLMVCSAITGIVCLTIFHFSIPQLFMLLSIVNTVIFIYLTWKIPVYVIRFLLTIVLRLCYRIRFKNLSHIPNQGGALIVCNHVSYIDALLLIIASPRLIRFVMESDYAKFPAIRPLMKRAGVIPIDGRRPSEMKNAFTQIQDALDMGDLVCIFPEGRLTSDGKIGSFMRGINLILYRAPEVPVIPVALKGLWGSFFSRYHQGRACSRFPRRFFSRVELEAGEAIPAKEVNHQILANKVAALRGDTL</sequence>
<feature type="transmembrane region" description="Helical" evidence="7">
    <location>
        <begin position="174"/>
        <end position="192"/>
    </location>
</feature>
<dbReference type="CDD" id="cd06173">
    <property type="entry name" value="MFS_MefA_like"/>
    <property type="match status" value="1"/>
</dbReference>
<dbReference type="STRING" id="1216006.VA7868_01402"/>
<name>A0A1M5Y034_9VIBR</name>
<keyword evidence="10" id="KW-1185">Reference proteome</keyword>
<keyword evidence="5 7" id="KW-1133">Transmembrane helix</keyword>
<dbReference type="PANTHER" id="PTHR43266">
    <property type="entry name" value="MACROLIDE-EFFLUX PROTEIN"/>
    <property type="match status" value="1"/>
</dbReference>
<feature type="transmembrane region" description="Helical" evidence="7">
    <location>
        <begin position="265"/>
        <end position="284"/>
    </location>
</feature>
<dbReference type="GO" id="GO:0005886">
    <property type="term" value="C:plasma membrane"/>
    <property type="evidence" value="ECO:0007669"/>
    <property type="project" value="UniProtKB-SubCell"/>
</dbReference>
<evidence type="ECO:0000259" key="8">
    <source>
        <dbReference type="SMART" id="SM00563"/>
    </source>
</evidence>
<keyword evidence="2" id="KW-0813">Transport</keyword>
<dbReference type="OrthoDB" id="9803968at2"/>
<evidence type="ECO:0000256" key="3">
    <source>
        <dbReference type="ARBA" id="ARBA00022475"/>
    </source>
</evidence>
<dbReference type="SMART" id="SM00563">
    <property type="entry name" value="PlsC"/>
    <property type="match status" value="1"/>
</dbReference>
<dbReference type="Pfam" id="PF07690">
    <property type="entry name" value="MFS_1"/>
    <property type="match status" value="1"/>
</dbReference>
<dbReference type="GO" id="GO:0016746">
    <property type="term" value="F:acyltransferase activity"/>
    <property type="evidence" value="ECO:0007669"/>
    <property type="project" value="InterPro"/>
</dbReference>
<dbReference type="Pfam" id="PF01553">
    <property type="entry name" value="Acyltransferase"/>
    <property type="match status" value="1"/>
</dbReference>
<evidence type="ECO:0000313" key="9">
    <source>
        <dbReference type="EMBL" id="SHI05352.1"/>
    </source>
</evidence>
<keyword evidence="6 7" id="KW-0472">Membrane</keyword>
<dbReference type="Proteomes" id="UP000184608">
    <property type="component" value="Unassembled WGS sequence"/>
</dbReference>
<dbReference type="InterPro" id="IPR036259">
    <property type="entry name" value="MFS_trans_sf"/>
</dbReference>
<protein>
    <submittedName>
        <fullName evidence="9">Lysophospholipid transporter LplT</fullName>
    </submittedName>
</protein>
<dbReference type="SUPFAM" id="SSF69593">
    <property type="entry name" value="Glycerol-3-phosphate (1)-acyltransferase"/>
    <property type="match status" value="1"/>
</dbReference>
<dbReference type="PANTHER" id="PTHR43266:SF2">
    <property type="entry name" value="MAJOR FACILITATOR SUPERFAMILY (MFS) PROFILE DOMAIN-CONTAINING PROTEIN"/>
    <property type="match status" value="1"/>
</dbReference>
<feature type="transmembrane region" description="Helical" evidence="7">
    <location>
        <begin position="53"/>
        <end position="77"/>
    </location>
</feature>
<feature type="transmembrane region" description="Helical" evidence="7">
    <location>
        <begin position="337"/>
        <end position="359"/>
    </location>
</feature>
<organism evidence="9 10">
    <name type="scientific">Vibrio aerogenes CECT 7868</name>
    <dbReference type="NCBI Taxonomy" id="1216006"/>
    <lineage>
        <taxon>Bacteria</taxon>
        <taxon>Pseudomonadati</taxon>
        <taxon>Pseudomonadota</taxon>
        <taxon>Gammaproteobacteria</taxon>
        <taxon>Vibrionales</taxon>
        <taxon>Vibrionaceae</taxon>
        <taxon>Vibrio</taxon>
    </lineage>
</organism>
<feature type="transmembrane region" description="Helical" evidence="7">
    <location>
        <begin position="455"/>
        <end position="474"/>
    </location>
</feature>
<feature type="transmembrane region" description="Helical" evidence="7">
    <location>
        <begin position="228"/>
        <end position="245"/>
    </location>
</feature>
<evidence type="ECO:0000256" key="4">
    <source>
        <dbReference type="ARBA" id="ARBA00022692"/>
    </source>
</evidence>
<dbReference type="GO" id="GO:0022857">
    <property type="term" value="F:transmembrane transporter activity"/>
    <property type="evidence" value="ECO:0007669"/>
    <property type="project" value="InterPro"/>
</dbReference>
<dbReference type="CDD" id="cd07989">
    <property type="entry name" value="LPLAT_AGPAT-like"/>
    <property type="match status" value="1"/>
</dbReference>
<evidence type="ECO:0000313" key="10">
    <source>
        <dbReference type="Proteomes" id="UP000184608"/>
    </source>
</evidence>
<gene>
    <name evidence="9" type="primary">lplT</name>
    <name evidence="9" type="ORF">VA7868_01402</name>
</gene>
<evidence type="ECO:0000256" key="6">
    <source>
        <dbReference type="ARBA" id="ARBA00023136"/>
    </source>
</evidence>
<evidence type="ECO:0000256" key="7">
    <source>
        <dbReference type="SAM" id="Phobius"/>
    </source>
</evidence>
<keyword evidence="4 7" id="KW-0812">Transmembrane</keyword>
<dbReference type="Gene3D" id="1.20.1250.20">
    <property type="entry name" value="MFS general substrate transporter like domains"/>
    <property type="match status" value="1"/>
</dbReference>
<dbReference type="AlphaFoldDB" id="A0A1M5Y034"/>
<feature type="domain" description="Phospholipid/glycerol acyltransferase" evidence="8">
    <location>
        <begin position="456"/>
        <end position="571"/>
    </location>
</feature>
<keyword evidence="3" id="KW-1003">Cell membrane</keyword>
<dbReference type="EMBL" id="FQXZ01000014">
    <property type="protein sequence ID" value="SHI05352.1"/>
    <property type="molecule type" value="Genomic_DNA"/>
</dbReference>
<feature type="transmembrane region" description="Helical" evidence="7">
    <location>
        <begin position="296"/>
        <end position="317"/>
    </location>
</feature>
<dbReference type="InterPro" id="IPR002123">
    <property type="entry name" value="Plipid/glycerol_acylTrfase"/>
</dbReference>
<feature type="transmembrane region" description="Helical" evidence="7">
    <location>
        <begin position="371"/>
        <end position="397"/>
    </location>
</feature>
<comment type="subcellular location">
    <subcellularLocation>
        <location evidence="1">Cell membrane</location>
        <topology evidence="1">Multi-pass membrane protein</topology>
    </subcellularLocation>
</comment>
<accession>A0A1M5Y034</accession>
<evidence type="ECO:0000256" key="2">
    <source>
        <dbReference type="ARBA" id="ARBA00022448"/>
    </source>
</evidence>
<reference evidence="9 10" key="1">
    <citation type="submission" date="2016-11" db="EMBL/GenBank/DDBJ databases">
        <authorList>
            <person name="Jaros S."/>
            <person name="Januszkiewicz K."/>
            <person name="Wedrychowicz H."/>
        </authorList>
    </citation>
    <scope>NUCLEOTIDE SEQUENCE [LARGE SCALE GENOMIC DNA]</scope>
    <source>
        <strain evidence="9 10">CECT 7868</strain>
    </source>
</reference>
<evidence type="ECO:0000256" key="1">
    <source>
        <dbReference type="ARBA" id="ARBA00004651"/>
    </source>
</evidence>
<proteinExistence type="predicted"/>